<proteinExistence type="predicted"/>
<keyword evidence="3" id="KW-1185">Reference proteome</keyword>
<protein>
    <submittedName>
        <fullName evidence="2">Uncharacterized protein</fullName>
    </submittedName>
</protein>
<feature type="region of interest" description="Disordered" evidence="1">
    <location>
        <begin position="1"/>
        <end position="63"/>
    </location>
</feature>
<evidence type="ECO:0000313" key="2">
    <source>
        <dbReference type="EMBL" id="KAJ6052245.1"/>
    </source>
</evidence>
<feature type="compositionally biased region" description="Basic and acidic residues" evidence="1">
    <location>
        <begin position="24"/>
        <end position="38"/>
    </location>
</feature>
<name>A0AAD6NCL4_PENCN</name>
<dbReference type="EMBL" id="JAQJZL010000002">
    <property type="protein sequence ID" value="KAJ6052245.1"/>
    <property type="molecule type" value="Genomic_DNA"/>
</dbReference>
<accession>A0AAD6NCL4</accession>
<evidence type="ECO:0000313" key="3">
    <source>
        <dbReference type="Proteomes" id="UP001219568"/>
    </source>
</evidence>
<reference evidence="2" key="2">
    <citation type="submission" date="2023-01" db="EMBL/GenBank/DDBJ databases">
        <authorList>
            <person name="Petersen C."/>
        </authorList>
    </citation>
    <scope>NUCLEOTIDE SEQUENCE</scope>
    <source>
        <strain evidence="2">IBT 15450</strain>
    </source>
</reference>
<feature type="compositionally biased region" description="Polar residues" evidence="1">
    <location>
        <begin position="103"/>
        <end position="115"/>
    </location>
</feature>
<organism evidence="2 3">
    <name type="scientific">Penicillium canescens</name>
    <dbReference type="NCBI Taxonomy" id="5083"/>
    <lineage>
        <taxon>Eukaryota</taxon>
        <taxon>Fungi</taxon>
        <taxon>Dikarya</taxon>
        <taxon>Ascomycota</taxon>
        <taxon>Pezizomycotina</taxon>
        <taxon>Eurotiomycetes</taxon>
        <taxon>Eurotiomycetidae</taxon>
        <taxon>Eurotiales</taxon>
        <taxon>Aspergillaceae</taxon>
        <taxon>Penicillium</taxon>
    </lineage>
</organism>
<gene>
    <name evidence="2" type="ORF">N7460_002779</name>
</gene>
<reference evidence="2" key="1">
    <citation type="journal article" date="2023" name="IMA Fungus">
        <title>Comparative genomic study of the Penicillium genus elucidates a diverse pangenome and 15 lateral gene transfer events.</title>
        <authorList>
            <person name="Petersen C."/>
            <person name="Sorensen T."/>
            <person name="Nielsen M.R."/>
            <person name="Sondergaard T.E."/>
            <person name="Sorensen J.L."/>
            <person name="Fitzpatrick D.A."/>
            <person name="Frisvad J.C."/>
            <person name="Nielsen K.L."/>
        </authorList>
    </citation>
    <scope>NUCLEOTIDE SEQUENCE</scope>
    <source>
        <strain evidence="2">IBT 15450</strain>
    </source>
</reference>
<feature type="compositionally biased region" description="Polar residues" evidence="1">
    <location>
        <begin position="39"/>
        <end position="54"/>
    </location>
</feature>
<sequence>MIRQDTDNFEGMVGPEAYAPARDSGGRERGHSVRDRQDQPSQRPGASHPSSDQPGSLEVLPAPIHQGAFAVPFRVPGVHLDVGRPLGDPGGIHAAACLGGQGTAASSSLLSNEVTTKGRLPNRSRQ</sequence>
<feature type="region of interest" description="Disordered" evidence="1">
    <location>
        <begin position="103"/>
        <end position="126"/>
    </location>
</feature>
<dbReference type="Proteomes" id="UP001219568">
    <property type="component" value="Unassembled WGS sequence"/>
</dbReference>
<evidence type="ECO:0000256" key="1">
    <source>
        <dbReference type="SAM" id="MobiDB-lite"/>
    </source>
</evidence>
<dbReference type="AlphaFoldDB" id="A0AAD6NCL4"/>
<comment type="caution">
    <text evidence="2">The sequence shown here is derived from an EMBL/GenBank/DDBJ whole genome shotgun (WGS) entry which is preliminary data.</text>
</comment>